<protein>
    <recommendedName>
        <fullName evidence="4">C2H2-type domain-containing protein</fullName>
    </recommendedName>
</protein>
<name>A0A9D4Q8G0_RHISA</name>
<evidence type="ECO:0000313" key="3">
    <source>
        <dbReference type="Proteomes" id="UP000821837"/>
    </source>
</evidence>
<comment type="caution">
    <text evidence="2">The sequence shown here is derived from an EMBL/GenBank/DDBJ whole genome shotgun (WGS) entry which is preliminary data.</text>
</comment>
<dbReference type="Proteomes" id="UP000821837">
    <property type="component" value="Unassembled WGS sequence"/>
</dbReference>
<dbReference type="EMBL" id="JABSTV010001248">
    <property type="protein sequence ID" value="KAH7969263.1"/>
    <property type="molecule type" value="Genomic_DNA"/>
</dbReference>
<reference evidence="2" key="1">
    <citation type="journal article" date="2020" name="Cell">
        <title>Large-Scale Comparative Analyses of Tick Genomes Elucidate Their Genetic Diversity and Vector Capacities.</title>
        <authorList>
            <consortium name="Tick Genome and Microbiome Consortium (TIGMIC)"/>
            <person name="Jia N."/>
            <person name="Wang J."/>
            <person name="Shi W."/>
            <person name="Du L."/>
            <person name="Sun Y."/>
            <person name="Zhan W."/>
            <person name="Jiang J.F."/>
            <person name="Wang Q."/>
            <person name="Zhang B."/>
            <person name="Ji P."/>
            <person name="Bell-Sakyi L."/>
            <person name="Cui X.M."/>
            <person name="Yuan T.T."/>
            <person name="Jiang B.G."/>
            <person name="Yang W.F."/>
            <person name="Lam T.T."/>
            <person name="Chang Q.C."/>
            <person name="Ding S.J."/>
            <person name="Wang X.J."/>
            <person name="Zhu J.G."/>
            <person name="Ruan X.D."/>
            <person name="Zhao L."/>
            <person name="Wei J.T."/>
            <person name="Ye R.Z."/>
            <person name="Que T.C."/>
            <person name="Du C.H."/>
            <person name="Zhou Y.H."/>
            <person name="Cheng J.X."/>
            <person name="Dai P.F."/>
            <person name="Guo W.B."/>
            <person name="Han X.H."/>
            <person name="Huang E.J."/>
            <person name="Li L.F."/>
            <person name="Wei W."/>
            <person name="Gao Y.C."/>
            <person name="Liu J.Z."/>
            <person name="Shao H.Z."/>
            <person name="Wang X."/>
            <person name="Wang C.C."/>
            <person name="Yang T.C."/>
            <person name="Huo Q.B."/>
            <person name="Li W."/>
            <person name="Chen H.Y."/>
            <person name="Chen S.E."/>
            <person name="Zhou L.G."/>
            <person name="Ni X.B."/>
            <person name="Tian J.H."/>
            <person name="Sheng Y."/>
            <person name="Liu T."/>
            <person name="Pan Y.S."/>
            <person name="Xia L.Y."/>
            <person name="Li J."/>
            <person name="Zhao F."/>
            <person name="Cao W.C."/>
        </authorList>
    </citation>
    <scope>NUCLEOTIDE SEQUENCE</scope>
    <source>
        <strain evidence="2">Rsan-2018</strain>
    </source>
</reference>
<proteinExistence type="predicted"/>
<dbReference type="VEuPathDB" id="VectorBase:RSAN_049615"/>
<gene>
    <name evidence="2" type="ORF">HPB52_016358</name>
</gene>
<organism evidence="2 3">
    <name type="scientific">Rhipicephalus sanguineus</name>
    <name type="common">Brown dog tick</name>
    <name type="synonym">Ixodes sanguineus</name>
    <dbReference type="NCBI Taxonomy" id="34632"/>
    <lineage>
        <taxon>Eukaryota</taxon>
        <taxon>Metazoa</taxon>
        <taxon>Ecdysozoa</taxon>
        <taxon>Arthropoda</taxon>
        <taxon>Chelicerata</taxon>
        <taxon>Arachnida</taxon>
        <taxon>Acari</taxon>
        <taxon>Parasitiformes</taxon>
        <taxon>Ixodida</taxon>
        <taxon>Ixodoidea</taxon>
        <taxon>Ixodidae</taxon>
        <taxon>Rhipicephalinae</taxon>
        <taxon>Rhipicephalus</taxon>
        <taxon>Rhipicephalus</taxon>
    </lineage>
</organism>
<evidence type="ECO:0000313" key="2">
    <source>
        <dbReference type="EMBL" id="KAH7969263.1"/>
    </source>
</evidence>
<evidence type="ECO:0000256" key="1">
    <source>
        <dbReference type="SAM" id="MobiDB-lite"/>
    </source>
</evidence>
<keyword evidence="3" id="KW-1185">Reference proteome</keyword>
<dbReference type="AlphaFoldDB" id="A0A9D4Q8G0"/>
<feature type="region of interest" description="Disordered" evidence="1">
    <location>
        <begin position="1"/>
        <end position="24"/>
    </location>
</feature>
<sequence length="103" mass="10925">MSEAAGDLPEPWLPPPTNGEPLRLPPVSTLMQQAKDQCWVAPPQPHDLLLLSSEESSTSAAPSPRPFQCTVCGKQLASRNGKQSHLVSLAANAQAKGCRLATN</sequence>
<evidence type="ECO:0008006" key="4">
    <source>
        <dbReference type="Google" id="ProtNLM"/>
    </source>
</evidence>
<reference evidence="2" key="2">
    <citation type="submission" date="2021-09" db="EMBL/GenBank/DDBJ databases">
        <authorList>
            <person name="Jia N."/>
            <person name="Wang J."/>
            <person name="Shi W."/>
            <person name="Du L."/>
            <person name="Sun Y."/>
            <person name="Zhan W."/>
            <person name="Jiang J."/>
            <person name="Wang Q."/>
            <person name="Zhang B."/>
            <person name="Ji P."/>
            <person name="Sakyi L.B."/>
            <person name="Cui X."/>
            <person name="Yuan T."/>
            <person name="Jiang B."/>
            <person name="Yang W."/>
            <person name="Lam T.T.-Y."/>
            <person name="Chang Q."/>
            <person name="Ding S."/>
            <person name="Wang X."/>
            <person name="Zhu J."/>
            <person name="Ruan X."/>
            <person name="Zhao L."/>
            <person name="Wei J."/>
            <person name="Que T."/>
            <person name="Du C."/>
            <person name="Cheng J."/>
            <person name="Dai P."/>
            <person name="Han X."/>
            <person name="Huang E."/>
            <person name="Gao Y."/>
            <person name="Liu J."/>
            <person name="Shao H."/>
            <person name="Ye R."/>
            <person name="Li L."/>
            <person name="Wei W."/>
            <person name="Wang X."/>
            <person name="Wang C."/>
            <person name="Huo Q."/>
            <person name="Li W."/>
            <person name="Guo W."/>
            <person name="Chen H."/>
            <person name="Chen S."/>
            <person name="Zhou L."/>
            <person name="Zhou L."/>
            <person name="Ni X."/>
            <person name="Tian J."/>
            <person name="Zhou Y."/>
            <person name="Sheng Y."/>
            <person name="Liu T."/>
            <person name="Pan Y."/>
            <person name="Xia L."/>
            <person name="Li J."/>
            <person name="Zhao F."/>
            <person name="Cao W."/>
        </authorList>
    </citation>
    <scope>NUCLEOTIDE SEQUENCE</scope>
    <source>
        <strain evidence="2">Rsan-2018</strain>
        <tissue evidence="2">Larvae</tissue>
    </source>
</reference>
<accession>A0A9D4Q8G0</accession>